<dbReference type="GeneID" id="63770381"/>
<feature type="region of interest" description="Disordered" evidence="4">
    <location>
        <begin position="180"/>
        <end position="559"/>
    </location>
</feature>
<keyword evidence="7" id="KW-1185">Reference proteome</keyword>
<dbReference type="EMBL" id="MCFJ01000007">
    <property type="protein sequence ID" value="ORY64348.1"/>
    <property type="molecule type" value="Genomic_DNA"/>
</dbReference>
<dbReference type="GO" id="GO:0006325">
    <property type="term" value="P:chromatin organization"/>
    <property type="evidence" value="ECO:0007669"/>
    <property type="project" value="UniProtKB-ARBA"/>
</dbReference>
<dbReference type="STRING" id="1141098.A0A1Y2DYG4"/>
<feature type="compositionally biased region" description="Basic and acidic residues" evidence="4">
    <location>
        <begin position="667"/>
        <end position="683"/>
    </location>
</feature>
<dbReference type="GO" id="GO:0035267">
    <property type="term" value="C:NuA4 histone acetyltransferase complex"/>
    <property type="evidence" value="ECO:0007669"/>
    <property type="project" value="TreeGrafter"/>
</dbReference>
<dbReference type="PANTHER" id="PTHR15398">
    <property type="entry name" value="BROMODOMAIN-CONTAINING PROTEIN 8"/>
    <property type="match status" value="1"/>
</dbReference>
<feature type="compositionally biased region" description="Polar residues" evidence="4">
    <location>
        <begin position="433"/>
        <end position="443"/>
    </location>
</feature>
<accession>A0A1Y2DYG4</accession>
<feature type="compositionally biased region" description="Polar residues" evidence="4">
    <location>
        <begin position="356"/>
        <end position="367"/>
    </location>
</feature>
<dbReference type="RefSeq" id="XP_040715762.1">
    <property type="nucleotide sequence ID" value="XM_040854169.1"/>
</dbReference>
<dbReference type="PROSITE" id="PS50014">
    <property type="entry name" value="BROMODOMAIN_2"/>
    <property type="match status" value="1"/>
</dbReference>
<evidence type="ECO:0000256" key="2">
    <source>
        <dbReference type="PROSITE-ProRule" id="PRU00035"/>
    </source>
</evidence>
<dbReference type="InterPro" id="IPR036427">
    <property type="entry name" value="Bromodomain-like_sf"/>
</dbReference>
<evidence type="ECO:0000256" key="1">
    <source>
        <dbReference type="ARBA" id="ARBA00023117"/>
    </source>
</evidence>
<evidence type="ECO:0000313" key="6">
    <source>
        <dbReference type="EMBL" id="ORY64348.1"/>
    </source>
</evidence>
<dbReference type="Pfam" id="PF00439">
    <property type="entry name" value="Bromodomain"/>
    <property type="match status" value="1"/>
</dbReference>
<dbReference type="OrthoDB" id="21449at2759"/>
<dbReference type="AlphaFoldDB" id="A0A1Y2DYG4"/>
<feature type="compositionally biased region" description="Pro residues" evidence="4">
    <location>
        <begin position="334"/>
        <end position="349"/>
    </location>
</feature>
<dbReference type="Gene3D" id="1.20.920.10">
    <property type="entry name" value="Bromodomain-like"/>
    <property type="match status" value="1"/>
</dbReference>
<evidence type="ECO:0000256" key="4">
    <source>
        <dbReference type="SAM" id="MobiDB-lite"/>
    </source>
</evidence>
<feature type="region of interest" description="Disordered" evidence="4">
    <location>
        <begin position="598"/>
        <end position="713"/>
    </location>
</feature>
<organism evidence="6 7">
    <name type="scientific">Pseudomassariella vexata</name>
    <dbReference type="NCBI Taxonomy" id="1141098"/>
    <lineage>
        <taxon>Eukaryota</taxon>
        <taxon>Fungi</taxon>
        <taxon>Dikarya</taxon>
        <taxon>Ascomycota</taxon>
        <taxon>Pezizomycotina</taxon>
        <taxon>Sordariomycetes</taxon>
        <taxon>Xylariomycetidae</taxon>
        <taxon>Amphisphaeriales</taxon>
        <taxon>Pseudomassariaceae</taxon>
        <taxon>Pseudomassariella</taxon>
    </lineage>
</organism>
<feature type="compositionally biased region" description="Pro residues" evidence="4">
    <location>
        <begin position="489"/>
        <end position="499"/>
    </location>
</feature>
<reference evidence="6 7" key="1">
    <citation type="submission" date="2016-07" db="EMBL/GenBank/DDBJ databases">
        <title>Pervasive Adenine N6-methylation of Active Genes in Fungi.</title>
        <authorList>
            <consortium name="DOE Joint Genome Institute"/>
            <person name="Mondo S.J."/>
            <person name="Dannebaum R.O."/>
            <person name="Kuo R.C."/>
            <person name="Labutti K."/>
            <person name="Haridas S."/>
            <person name="Kuo A."/>
            <person name="Salamov A."/>
            <person name="Ahrendt S.R."/>
            <person name="Lipzen A."/>
            <person name="Sullivan W."/>
            <person name="Andreopoulos W.B."/>
            <person name="Clum A."/>
            <person name="Lindquist E."/>
            <person name="Daum C."/>
            <person name="Ramamoorthy G.K."/>
            <person name="Gryganskyi A."/>
            <person name="Culley D."/>
            <person name="Magnuson J.K."/>
            <person name="James T.Y."/>
            <person name="O'Malley M.A."/>
            <person name="Stajich J.E."/>
            <person name="Spatafora J.W."/>
            <person name="Visel A."/>
            <person name="Grigoriev I.V."/>
        </authorList>
    </citation>
    <scope>NUCLEOTIDE SEQUENCE [LARGE SCALE GENOMIC DNA]</scope>
    <source>
        <strain evidence="6 7">CBS 129021</strain>
    </source>
</reference>
<sequence length="936" mass="100622">MNNTTSSYSHLESLFLFQLLSKYGFVNGAFNRISEDLQKNALVREQDDYDAARLSPSSLEGLALQLLRDEQRHEADATEKNGVSGSLSPTSRKRKLPGTSPPLPSPKDAHEHIDKLPALVDRLYARYREDTVREIREDEQKIEALQRECAHIERLEKEQQLAAQQQQQDRKAAVVNGSPAVEAPKPVRPNGPVIQSPAPAPIPLAVSFGKPVVPSPGPQPVLDRKGAHSSPSPLPSNVRPPSEVRQVAPGSRPNEPSKAPNGTSSVLQHPQAAQAYGARPAAISPQSPLAEATQRPDGLPKGQSPVARQSPQPQTPGTLKWEPPYRPQQTSVPSPRPAYPPNVRPPSYPNQPQVGHPQNQHPQNYVANRQHPPQPYQQPTRTLTPGAGQPSHPVLLPPQNTGHIPPSLPSLPLNATPDGSGQLAQHHRPPSIPNTSGPNTTPSGPHFASQPVQTYHSQPPSRSPVAAPHVPTPGHPTSGAFTAAQRPSIPGPGPAPLTPLPQRAPSQVPQPLPQQHNLPPNGNAPRAGPAQVVQHANTMDVKPPATAPHLSHASSLPQTPLSLNLSSHVIRGHGTKWISTPTPSTPRREMVGYFDEQSPAFEPISPPALSAQLPNASPLPPSKKDGRKPVQKIDTPSSNPNSRISRGAQKAASIASQAEDPSEDPDVPARKIKNEEATPKALEDTVATRPDEGILQSKAVTKRKREESSEEPVFPNLPTNVLWTRSFHKVSFSALDQVTGHRHANMFANPIKARDAPNYHDIVLHPQDLKGIRVAINQGQRAAVAAEKNLPDSDPTASQVWLPISTDLVPPKGIINIAQLERELVHMFANAVMYAADPERGVGPAFLEQRSAAGGNGIGYVEDESGIVKATRNMFVDVENFLGDLRNEVARKPGPNGSRSMSVAGGEQSMAEDEADEHAGDGDGPSTAKRRRVTRG</sequence>
<feature type="region of interest" description="Disordered" evidence="4">
    <location>
        <begin position="888"/>
        <end position="936"/>
    </location>
</feature>
<evidence type="ECO:0000313" key="7">
    <source>
        <dbReference type="Proteomes" id="UP000193689"/>
    </source>
</evidence>
<evidence type="ECO:0000256" key="3">
    <source>
        <dbReference type="SAM" id="Coils"/>
    </source>
</evidence>
<feature type="compositionally biased region" description="Low complexity" evidence="4">
    <location>
        <begin position="270"/>
        <end position="282"/>
    </location>
</feature>
<feature type="domain" description="Bromo" evidence="5">
    <location>
        <begin position="739"/>
        <end position="792"/>
    </location>
</feature>
<keyword evidence="1 2" id="KW-0103">Bromodomain</keyword>
<feature type="region of interest" description="Disordered" evidence="4">
    <location>
        <begin position="71"/>
        <end position="112"/>
    </location>
</feature>
<dbReference type="Proteomes" id="UP000193689">
    <property type="component" value="Unassembled WGS sequence"/>
</dbReference>
<dbReference type="PANTHER" id="PTHR15398:SF4">
    <property type="entry name" value="BROMODOMAIN-CONTAINING PROTEIN 8 ISOFORM X1"/>
    <property type="match status" value="1"/>
</dbReference>
<dbReference type="InterPro" id="IPR001487">
    <property type="entry name" value="Bromodomain"/>
</dbReference>
<evidence type="ECO:0000259" key="5">
    <source>
        <dbReference type="PROSITE" id="PS50014"/>
    </source>
</evidence>
<name>A0A1Y2DYG4_9PEZI</name>
<feature type="coiled-coil region" evidence="3">
    <location>
        <begin position="128"/>
        <end position="162"/>
    </location>
</feature>
<feature type="compositionally biased region" description="Polar residues" evidence="4">
    <location>
        <begin position="634"/>
        <end position="644"/>
    </location>
</feature>
<comment type="caution">
    <text evidence="6">The sequence shown here is derived from an EMBL/GenBank/DDBJ whole genome shotgun (WGS) entry which is preliminary data.</text>
</comment>
<protein>
    <recommendedName>
        <fullName evidence="5">Bromo domain-containing protein</fullName>
    </recommendedName>
</protein>
<dbReference type="InParanoid" id="A0A1Y2DYG4"/>
<feature type="compositionally biased region" description="Polar residues" evidence="4">
    <location>
        <begin position="450"/>
        <end position="460"/>
    </location>
</feature>
<keyword evidence="3" id="KW-0175">Coiled coil</keyword>
<gene>
    <name evidence="6" type="ORF">BCR38DRAFT_212498</name>
</gene>
<feature type="compositionally biased region" description="Low complexity" evidence="4">
    <location>
        <begin position="507"/>
        <end position="530"/>
    </location>
</feature>
<feature type="compositionally biased region" description="Polar residues" evidence="4">
    <location>
        <begin position="81"/>
        <end position="90"/>
    </location>
</feature>
<dbReference type="SUPFAM" id="SSF47370">
    <property type="entry name" value="Bromodomain"/>
    <property type="match status" value="1"/>
</dbReference>
<feature type="compositionally biased region" description="Polar residues" evidence="4">
    <location>
        <begin position="306"/>
        <end position="317"/>
    </location>
</feature>
<proteinExistence type="predicted"/>